<reference evidence="5 6" key="1">
    <citation type="submission" date="2019-07" db="EMBL/GenBank/DDBJ databases">
        <title>Draft genome assembly of a fouling barnacle, Amphibalanus amphitrite (Darwin, 1854): The first reference genome for Thecostraca.</title>
        <authorList>
            <person name="Kim W."/>
        </authorList>
    </citation>
    <scope>NUCLEOTIDE SEQUENCE [LARGE SCALE GENOMIC DNA]</scope>
    <source>
        <strain evidence="5">SNU_AA5</strain>
        <tissue evidence="5">Soma without cirri and trophi</tissue>
    </source>
</reference>
<dbReference type="GO" id="GO:0008253">
    <property type="term" value="F:5'-nucleotidase activity"/>
    <property type="evidence" value="ECO:0007669"/>
    <property type="project" value="TreeGrafter"/>
</dbReference>
<dbReference type="InterPro" id="IPR036412">
    <property type="entry name" value="HAD-like_sf"/>
</dbReference>
<protein>
    <submittedName>
        <fullName evidence="5">5'-nucleotidase domain-containing protein 3</fullName>
    </submittedName>
</protein>
<dbReference type="Proteomes" id="UP000440578">
    <property type="component" value="Unassembled WGS sequence"/>
</dbReference>
<dbReference type="SUPFAM" id="SSF56784">
    <property type="entry name" value="HAD-like"/>
    <property type="match status" value="1"/>
</dbReference>
<comment type="similarity">
    <text evidence="1">Belongs to the 5'(3')-deoxyribonucleotidase family.</text>
</comment>
<evidence type="ECO:0000256" key="2">
    <source>
        <dbReference type="ARBA" id="ARBA00022723"/>
    </source>
</evidence>
<accession>A0A6A4VBZ0</accession>
<dbReference type="PANTHER" id="PTHR12103:SF12">
    <property type="entry name" value="FI20020P1"/>
    <property type="match status" value="1"/>
</dbReference>
<proteinExistence type="inferred from homology"/>
<dbReference type="Gene3D" id="3.40.50.1000">
    <property type="entry name" value="HAD superfamily/HAD-like"/>
    <property type="match status" value="1"/>
</dbReference>
<evidence type="ECO:0000256" key="4">
    <source>
        <dbReference type="ARBA" id="ARBA00022842"/>
    </source>
</evidence>
<gene>
    <name evidence="5" type="primary">nt5dc3_0</name>
    <name evidence="5" type="ORF">FJT64_012829</name>
</gene>
<dbReference type="GO" id="GO:0046872">
    <property type="term" value="F:metal ion binding"/>
    <property type="evidence" value="ECO:0007669"/>
    <property type="project" value="UniProtKB-KW"/>
</dbReference>
<keyword evidence="4" id="KW-0460">Magnesium</keyword>
<dbReference type="EMBL" id="VIIS01002078">
    <property type="protein sequence ID" value="KAF0288800.1"/>
    <property type="molecule type" value="Genomic_DNA"/>
</dbReference>
<dbReference type="InterPro" id="IPR008380">
    <property type="entry name" value="HAD-SF_hydro_IG_5-nucl"/>
</dbReference>
<organism evidence="5 6">
    <name type="scientific">Amphibalanus amphitrite</name>
    <name type="common">Striped barnacle</name>
    <name type="synonym">Balanus amphitrite</name>
    <dbReference type="NCBI Taxonomy" id="1232801"/>
    <lineage>
        <taxon>Eukaryota</taxon>
        <taxon>Metazoa</taxon>
        <taxon>Ecdysozoa</taxon>
        <taxon>Arthropoda</taxon>
        <taxon>Crustacea</taxon>
        <taxon>Multicrustacea</taxon>
        <taxon>Cirripedia</taxon>
        <taxon>Thoracica</taxon>
        <taxon>Thoracicalcarea</taxon>
        <taxon>Balanomorpha</taxon>
        <taxon>Balanoidea</taxon>
        <taxon>Balanidae</taxon>
        <taxon>Amphibalaninae</taxon>
        <taxon>Amphibalanus</taxon>
    </lineage>
</organism>
<evidence type="ECO:0000256" key="1">
    <source>
        <dbReference type="ARBA" id="ARBA00009589"/>
    </source>
</evidence>
<dbReference type="OrthoDB" id="409330at2759"/>
<dbReference type="InterPro" id="IPR023214">
    <property type="entry name" value="HAD_sf"/>
</dbReference>
<dbReference type="AlphaFoldDB" id="A0A6A4VBZ0"/>
<comment type="caution">
    <text evidence="5">The sequence shown here is derived from an EMBL/GenBank/DDBJ whole genome shotgun (WGS) entry which is preliminary data.</text>
</comment>
<evidence type="ECO:0000256" key="3">
    <source>
        <dbReference type="ARBA" id="ARBA00022801"/>
    </source>
</evidence>
<dbReference type="Pfam" id="PF05761">
    <property type="entry name" value="5_nucleotid"/>
    <property type="match status" value="1"/>
</dbReference>
<keyword evidence="2" id="KW-0479">Metal-binding</keyword>
<evidence type="ECO:0000313" key="6">
    <source>
        <dbReference type="Proteomes" id="UP000440578"/>
    </source>
</evidence>
<keyword evidence="3" id="KW-0378">Hydrolase</keyword>
<dbReference type="PANTHER" id="PTHR12103">
    <property type="entry name" value="5'-NUCLEOTIDASE DOMAIN-CONTAINING"/>
    <property type="match status" value="1"/>
</dbReference>
<keyword evidence="6" id="KW-1185">Reference proteome</keyword>
<evidence type="ECO:0000313" key="5">
    <source>
        <dbReference type="EMBL" id="KAF0288800.1"/>
    </source>
</evidence>
<name>A0A6A4VBZ0_AMPAM</name>
<dbReference type="NCBIfam" id="TIGR02244">
    <property type="entry name" value="HAD-IG-Ncltidse"/>
    <property type="match status" value="1"/>
</dbReference>
<sequence length="367" mass="43016">MVVAESGRDVRLGLSKVSDAEVMELYGSTVLPINYIEPPPGRPEARMVQLADLFSLPEMCLMCQVTDLFIQQNIDFQPAVLFTDVRNAIGSIHPLMHGIVGRDPAYYMEESPDLVRYLDRLVHHGRRLFLVTNSPFDFVNRGMNFLVGDDWRDRFDLVIVEAKKPKFFTQWSSPLRRYDLETKSKTWSQVTKIEKGEVYCEGNVRQLQQLTGWAGGNVLYFGDHPYTDLADVRLHHGWRTGAILWELDHEISILNRPEYKENSNWLQQLQQLIEGEQNELRRPENRAVLERWEAERDQLRLYTKTIFNHQFGSLFRTHHNPSYFSRRLFHFCDLYTSSISNLLDLHPSHVFFPRRGALPHEYRSMFV</sequence>